<evidence type="ECO:0000256" key="3">
    <source>
        <dbReference type="ARBA" id="ARBA00022692"/>
    </source>
</evidence>
<feature type="transmembrane region" description="Helical" evidence="6">
    <location>
        <begin position="190"/>
        <end position="210"/>
    </location>
</feature>
<evidence type="ECO:0008006" key="9">
    <source>
        <dbReference type="Google" id="ProtNLM"/>
    </source>
</evidence>
<keyword evidence="4 6" id="KW-1133">Transmembrane helix</keyword>
<comment type="caution">
    <text evidence="7">The sequence shown here is derived from an EMBL/GenBank/DDBJ whole genome shotgun (WGS) entry which is preliminary data.</text>
</comment>
<dbReference type="Proteomes" id="UP000054099">
    <property type="component" value="Unassembled WGS sequence"/>
</dbReference>
<keyword evidence="2" id="KW-1003">Cell membrane</keyword>
<dbReference type="GO" id="GO:0005886">
    <property type="term" value="C:plasma membrane"/>
    <property type="evidence" value="ECO:0007669"/>
    <property type="project" value="UniProtKB-SubCell"/>
</dbReference>
<dbReference type="InterPro" id="IPR019108">
    <property type="entry name" value="Caa3_assmbl_CtaG-rel"/>
</dbReference>
<evidence type="ECO:0000313" key="7">
    <source>
        <dbReference type="EMBL" id="KSU84433.1"/>
    </source>
</evidence>
<feature type="transmembrane region" description="Helical" evidence="6">
    <location>
        <begin position="46"/>
        <end position="66"/>
    </location>
</feature>
<evidence type="ECO:0000256" key="1">
    <source>
        <dbReference type="ARBA" id="ARBA00004651"/>
    </source>
</evidence>
<protein>
    <recommendedName>
        <fullName evidence="9">Cytochrome c oxidase assembly protein</fullName>
    </recommendedName>
</protein>
<dbReference type="EMBL" id="LNQN01000001">
    <property type="protein sequence ID" value="KSU84433.1"/>
    <property type="molecule type" value="Genomic_DNA"/>
</dbReference>
<evidence type="ECO:0000313" key="8">
    <source>
        <dbReference type="Proteomes" id="UP000054099"/>
    </source>
</evidence>
<sequence length="270" mass="30901">MEHEHSFLWNSGDTLILLLAGIIWTGYFMAGIVSNRHRSLQKWPRYRYVLWTAGILCAGATVVGPLPKLAHHDFTLHMAGHLLWGMLAPLLIVLAAPITLMLRTLPVSMGRRLSRLLQLTYFHWVIHPVMAALLNTGGLWLLYTTDLFMLMHKKVWINLLIHFHVFMAGFVFTMSFIYIEPVSRRYSFKYRAIVLVTALAGHGILSKYLYAHPPAGIEKTDAETGSMLMYYGGDVIDALLIIVFCYQWYQAARPRVYENFPSQQKEAKTT</sequence>
<reference evidence="7 8" key="1">
    <citation type="journal article" date="2014" name="Antonie Van Leeuwenhoek">
        <title>Fictibacillus enclensis sp. nov., isolated from marine sediment.</title>
        <authorList>
            <person name="Dastager S.G."/>
            <person name="Mawlankar R."/>
            <person name="Srinivasan K."/>
            <person name="Tang S.K."/>
            <person name="Lee J.C."/>
            <person name="Ramana V.V."/>
            <person name="Shouche Y.S."/>
        </authorList>
    </citation>
    <scope>NUCLEOTIDE SEQUENCE [LARGE SCALE GENOMIC DNA]</scope>
    <source>
        <strain evidence="7 8">NIO-1003</strain>
    </source>
</reference>
<name>A0A0V8JBY2_9BACL</name>
<keyword evidence="5 6" id="KW-0472">Membrane</keyword>
<comment type="subcellular location">
    <subcellularLocation>
        <location evidence="1">Cell membrane</location>
        <topology evidence="1">Multi-pass membrane protein</topology>
    </subcellularLocation>
</comment>
<dbReference type="RefSeq" id="WP_061967991.1">
    <property type="nucleotide sequence ID" value="NZ_FMAV01000001.1"/>
</dbReference>
<keyword evidence="3 6" id="KW-0812">Transmembrane</keyword>
<evidence type="ECO:0000256" key="4">
    <source>
        <dbReference type="ARBA" id="ARBA00022989"/>
    </source>
</evidence>
<accession>A0A0V8JBY2</accession>
<organism evidence="7 8">
    <name type="scientific">Fictibacillus enclensis</name>
    <dbReference type="NCBI Taxonomy" id="1017270"/>
    <lineage>
        <taxon>Bacteria</taxon>
        <taxon>Bacillati</taxon>
        <taxon>Bacillota</taxon>
        <taxon>Bacilli</taxon>
        <taxon>Bacillales</taxon>
        <taxon>Fictibacillaceae</taxon>
        <taxon>Fictibacillus</taxon>
    </lineage>
</organism>
<dbReference type="Pfam" id="PF09678">
    <property type="entry name" value="Caa3_CtaG"/>
    <property type="match status" value="1"/>
</dbReference>
<feature type="transmembrane region" description="Helical" evidence="6">
    <location>
        <begin position="155"/>
        <end position="178"/>
    </location>
</feature>
<dbReference type="AlphaFoldDB" id="A0A0V8JBY2"/>
<proteinExistence type="predicted"/>
<keyword evidence="8" id="KW-1185">Reference proteome</keyword>
<evidence type="ECO:0000256" key="6">
    <source>
        <dbReference type="SAM" id="Phobius"/>
    </source>
</evidence>
<dbReference type="OrthoDB" id="5024156at2"/>
<gene>
    <name evidence="7" type="ORF">AS030_02445</name>
</gene>
<feature type="transmembrane region" description="Helical" evidence="6">
    <location>
        <begin position="78"/>
        <end position="100"/>
    </location>
</feature>
<feature type="transmembrane region" description="Helical" evidence="6">
    <location>
        <begin position="121"/>
        <end position="143"/>
    </location>
</feature>
<feature type="transmembrane region" description="Helical" evidence="6">
    <location>
        <begin position="230"/>
        <end position="249"/>
    </location>
</feature>
<feature type="transmembrane region" description="Helical" evidence="6">
    <location>
        <begin position="15"/>
        <end position="34"/>
    </location>
</feature>
<evidence type="ECO:0000256" key="2">
    <source>
        <dbReference type="ARBA" id="ARBA00022475"/>
    </source>
</evidence>
<evidence type="ECO:0000256" key="5">
    <source>
        <dbReference type="ARBA" id="ARBA00023136"/>
    </source>
</evidence>